<dbReference type="EMBL" id="BAABDD010000011">
    <property type="protein sequence ID" value="GAA3746276.1"/>
    <property type="molecule type" value="Genomic_DNA"/>
</dbReference>
<protein>
    <recommendedName>
        <fullName evidence="5">DUF4282 domain-containing protein</fullName>
    </recommendedName>
</protein>
<comment type="caution">
    <text evidence="3">The sequence shown here is derived from an EMBL/GenBank/DDBJ whole genome shotgun (WGS) entry which is preliminary data.</text>
</comment>
<dbReference type="InterPro" id="IPR025557">
    <property type="entry name" value="DUF4282"/>
</dbReference>
<organism evidence="3 4">
    <name type="scientific">Salinactinospora qingdaonensis</name>
    <dbReference type="NCBI Taxonomy" id="702744"/>
    <lineage>
        <taxon>Bacteria</taxon>
        <taxon>Bacillati</taxon>
        <taxon>Actinomycetota</taxon>
        <taxon>Actinomycetes</taxon>
        <taxon>Streptosporangiales</taxon>
        <taxon>Nocardiopsidaceae</taxon>
        <taxon>Salinactinospora</taxon>
    </lineage>
</organism>
<sequence length="156" mass="16666">MATPYPPDPGQQPPYNQPPHGMPPPGMPPQGPPPQGPPPPGPPPGPPLGMGGYPSPPDKGFFGALFDFNFDYFVTSKVIKVLYVLGMVAVALSTLISLVSAFVVMGDTPGMGIVLLVATPILGMIYLILLRIWMELLIVIFKIGEDLRAMRERGGF</sequence>
<feature type="compositionally biased region" description="Pro residues" evidence="1">
    <location>
        <begin position="1"/>
        <end position="47"/>
    </location>
</feature>
<evidence type="ECO:0008006" key="5">
    <source>
        <dbReference type="Google" id="ProtNLM"/>
    </source>
</evidence>
<keyword evidence="2" id="KW-1133">Transmembrane helix</keyword>
<feature type="region of interest" description="Disordered" evidence="1">
    <location>
        <begin position="1"/>
        <end position="54"/>
    </location>
</feature>
<keyword evidence="4" id="KW-1185">Reference proteome</keyword>
<accession>A0ABP7FTR0</accession>
<keyword evidence="2" id="KW-0472">Membrane</keyword>
<feature type="transmembrane region" description="Helical" evidence="2">
    <location>
        <begin position="111"/>
        <end position="141"/>
    </location>
</feature>
<feature type="transmembrane region" description="Helical" evidence="2">
    <location>
        <begin position="81"/>
        <end position="105"/>
    </location>
</feature>
<dbReference type="Proteomes" id="UP001500908">
    <property type="component" value="Unassembled WGS sequence"/>
</dbReference>
<evidence type="ECO:0000256" key="1">
    <source>
        <dbReference type="SAM" id="MobiDB-lite"/>
    </source>
</evidence>
<reference evidence="4" key="1">
    <citation type="journal article" date="2019" name="Int. J. Syst. Evol. Microbiol.">
        <title>The Global Catalogue of Microorganisms (GCM) 10K type strain sequencing project: providing services to taxonomists for standard genome sequencing and annotation.</title>
        <authorList>
            <consortium name="The Broad Institute Genomics Platform"/>
            <consortium name="The Broad Institute Genome Sequencing Center for Infectious Disease"/>
            <person name="Wu L."/>
            <person name="Ma J."/>
        </authorList>
    </citation>
    <scope>NUCLEOTIDE SEQUENCE [LARGE SCALE GENOMIC DNA]</scope>
    <source>
        <strain evidence="4">JCM 17137</strain>
    </source>
</reference>
<proteinExistence type="predicted"/>
<evidence type="ECO:0000256" key="2">
    <source>
        <dbReference type="SAM" id="Phobius"/>
    </source>
</evidence>
<dbReference type="Pfam" id="PF14110">
    <property type="entry name" value="DUF4282"/>
    <property type="match status" value="1"/>
</dbReference>
<evidence type="ECO:0000313" key="4">
    <source>
        <dbReference type="Proteomes" id="UP001500908"/>
    </source>
</evidence>
<evidence type="ECO:0000313" key="3">
    <source>
        <dbReference type="EMBL" id="GAA3746276.1"/>
    </source>
</evidence>
<keyword evidence="2" id="KW-0812">Transmembrane</keyword>
<name>A0ABP7FTR0_9ACTN</name>
<gene>
    <name evidence="3" type="ORF">GCM10022402_27220</name>
</gene>